<sequence>MERGDGIDAVALHAAFVEAFADYLIGPFQLSVAQWPTFLGRQGVDLALSRVAMREGAPAAFCFVAPRPACGSWRLATMGAVPAARGTGAAPALLDDFIDRARQTGCRQVELECFAQNTRALRLYEGRGFRVVDALHGYELAAPGGDAAAAPPAVDLDDAFGWLEQCGIDLPLQVTPASLRALPGLLAFREGQAQVIVSLLGDQRLHVHSLLDREPGQQDAERLLRAVRRAHPRRSLHVPQLQRPGVGGEALERLGAKRLPLHQVWMRRGL</sequence>
<organism evidence="4 5">
    <name type="scientific">Ramlibacter algicola</name>
    <dbReference type="NCBI Taxonomy" id="2795217"/>
    <lineage>
        <taxon>Bacteria</taxon>
        <taxon>Pseudomonadati</taxon>
        <taxon>Pseudomonadota</taxon>
        <taxon>Betaproteobacteria</taxon>
        <taxon>Burkholderiales</taxon>
        <taxon>Comamonadaceae</taxon>
        <taxon>Ramlibacter</taxon>
    </lineage>
</organism>
<proteinExistence type="predicted"/>
<evidence type="ECO:0000313" key="5">
    <source>
        <dbReference type="Proteomes" id="UP000617041"/>
    </source>
</evidence>
<dbReference type="Gene3D" id="3.40.630.30">
    <property type="match status" value="1"/>
</dbReference>
<reference evidence="4" key="1">
    <citation type="submission" date="2020-12" db="EMBL/GenBank/DDBJ databases">
        <title>Ramlibacter sp. nov., isolated from a freshwater alga, Cryptomonas.</title>
        <authorList>
            <person name="Kim H.M."/>
            <person name="Jeon C.O."/>
        </authorList>
    </citation>
    <scope>NUCLEOTIDE SEQUENCE</scope>
    <source>
        <strain evidence="4">CrO1</strain>
    </source>
</reference>
<dbReference type="PANTHER" id="PTHR43877:SF2">
    <property type="entry name" value="AMINOALKYLPHOSPHONATE N-ACETYLTRANSFERASE-RELATED"/>
    <property type="match status" value="1"/>
</dbReference>
<evidence type="ECO:0000313" key="4">
    <source>
        <dbReference type="EMBL" id="MBK0393684.1"/>
    </source>
</evidence>
<evidence type="ECO:0000256" key="1">
    <source>
        <dbReference type="ARBA" id="ARBA00022679"/>
    </source>
</evidence>
<dbReference type="Proteomes" id="UP000617041">
    <property type="component" value="Unassembled WGS sequence"/>
</dbReference>
<feature type="domain" description="N-acetyltransferase" evidence="3">
    <location>
        <begin position="1"/>
        <end position="157"/>
    </location>
</feature>
<dbReference type="InterPro" id="IPR000182">
    <property type="entry name" value="GNAT_dom"/>
</dbReference>
<accession>A0A934URF3</accession>
<dbReference type="RefSeq" id="WP_200788638.1">
    <property type="nucleotide sequence ID" value="NZ_JAEDAO010000001.1"/>
</dbReference>
<evidence type="ECO:0000256" key="2">
    <source>
        <dbReference type="ARBA" id="ARBA00023315"/>
    </source>
</evidence>
<name>A0A934URF3_9BURK</name>
<dbReference type="GO" id="GO:0016747">
    <property type="term" value="F:acyltransferase activity, transferring groups other than amino-acyl groups"/>
    <property type="evidence" value="ECO:0007669"/>
    <property type="project" value="InterPro"/>
</dbReference>
<protein>
    <submittedName>
        <fullName evidence="4">GNAT family N-acetyltransferase</fullName>
    </submittedName>
</protein>
<keyword evidence="1" id="KW-0808">Transferase</keyword>
<keyword evidence="5" id="KW-1185">Reference proteome</keyword>
<evidence type="ECO:0000259" key="3">
    <source>
        <dbReference type="PROSITE" id="PS51186"/>
    </source>
</evidence>
<dbReference type="InterPro" id="IPR050832">
    <property type="entry name" value="Bact_Acetyltransf"/>
</dbReference>
<comment type="caution">
    <text evidence="4">The sequence shown here is derived from an EMBL/GenBank/DDBJ whole genome shotgun (WGS) entry which is preliminary data.</text>
</comment>
<dbReference type="EMBL" id="JAEDAO010000001">
    <property type="protein sequence ID" value="MBK0393684.1"/>
    <property type="molecule type" value="Genomic_DNA"/>
</dbReference>
<dbReference type="Pfam" id="PF00583">
    <property type="entry name" value="Acetyltransf_1"/>
    <property type="match status" value="1"/>
</dbReference>
<dbReference type="SUPFAM" id="SSF55729">
    <property type="entry name" value="Acyl-CoA N-acyltransferases (Nat)"/>
    <property type="match status" value="1"/>
</dbReference>
<dbReference type="PANTHER" id="PTHR43877">
    <property type="entry name" value="AMINOALKYLPHOSPHONATE N-ACETYLTRANSFERASE-RELATED-RELATED"/>
    <property type="match status" value="1"/>
</dbReference>
<dbReference type="CDD" id="cd04301">
    <property type="entry name" value="NAT_SF"/>
    <property type="match status" value="1"/>
</dbReference>
<dbReference type="InterPro" id="IPR016181">
    <property type="entry name" value="Acyl_CoA_acyltransferase"/>
</dbReference>
<dbReference type="PROSITE" id="PS51186">
    <property type="entry name" value="GNAT"/>
    <property type="match status" value="1"/>
</dbReference>
<keyword evidence="2" id="KW-0012">Acyltransferase</keyword>
<dbReference type="AlphaFoldDB" id="A0A934URF3"/>
<gene>
    <name evidence="4" type="ORF">I8E28_13885</name>
</gene>